<feature type="region of interest" description="Disordered" evidence="1">
    <location>
        <begin position="30"/>
        <end position="62"/>
    </location>
</feature>
<dbReference type="AlphaFoldDB" id="A0A379B0V3"/>
<feature type="compositionally biased region" description="Basic residues" evidence="1">
    <location>
        <begin position="53"/>
        <end position="62"/>
    </location>
</feature>
<protein>
    <submittedName>
        <fullName evidence="2">Major outer membrane protein porin P.IB</fullName>
    </submittedName>
</protein>
<evidence type="ECO:0000256" key="1">
    <source>
        <dbReference type="SAM" id="MobiDB-lite"/>
    </source>
</evidence>
<reference evidence="2" key="1">
    <citation type="submission" date="2018-06" db="EMBL/GenBank/DDBJ databases">
        <authorList>
            <consortium name="Pathogen Informatics"/>
            <person name="Doyle S."/>
        </authorList>
    </citation>
    <scope>NUCLEOTIDE SEQUENCE [LARGE SCALE GENOMIC DNA]</scope>
    <source>
        <strain evidence="2">NCTC11421</strain>
    </source>
</reference>
<gene>
    <name evidence="2" type="primary">porB_4</name>
    <name evidence="2" type="ORF">NCTC11421_03581</name>
</gene>
<dbReference type="EMBL" id="UGRI01000002">
    <property type="protein sequence ID" value="SUB32151.1"/>
    <property type="molecule type" value="Genomic_DNA"/>
</dbReference>
<evidence type="ECO:0000313" key="2">
    <source>
        <dbReference type="EMBL" id="SUB32151.1"/>
    </source>
</evidence>
<accession>A0A379B0V3</accession>
<name>A0A379B0V3_NEIGO</name>
<organism evidence="2">
    <name type="scientific">Neisseria gonorrhoeae</name>
    <dbReference type="NCBI Taxonomy" id="485"/>
    <lineage>
        <taxon>Bacteria</taxon>
        <taxon>Pseudomonadati</taxon>
        <taxon>Pseudomonadota</taxon>
        <taxon>Betaproteobacteria</taxon>
        <taxon>Neisseriales</taxon>
        <taxon>Neisseriaceae</taxon>
        <taxon>Neisseria</taxon>
    </lineage>
</organism>
<proteinExistence type="predicted"/>
<sequence>MAALPVAATADVTLYGAIKAGVQTYRSVEHTKGKVSKVETGSEISDFGSKSASKAKKTSATA</sequence>